<accession>A0A0B7FZS8</accession>
<dbReference type="EMBL" id="LN679105">
    <property type="protein sequence ID" value="CEL61677.1"/>
    <property type="molecule type" value="Genomic_DNA"/>
</dbReference>
<dbReference type="PANTHER" id="PTHR13408">
    <property type="entry name" value="DNA-DIRECTED RNA POLYMERASE III"/>
    <property type="match status" value="1"/>
</dbReference>
<feature type="region of interest" description="Disordered" evidence="5">
    <location>
        <begin position="1"/>
        <end position="202"/>
    </location>
</feature>
<proteinExistence type="predicted"/>
<evidence type="ECO:0000256" key="2">
    <source>
        <dbReference type="ARBA" id="ARBA00022478"/>
    </source>
</evidence>
<feature type="region of interest" description="Disordered" evidence="5">
    <location>
        <begin position="474"/>
        <end position="496"/>
    </location>
</feature>
<feature type="compositionally biased region" description="Acidic residues" evidence="5">
    <location>
        <begin position="296"/>
        <end position="306"/>
    </location>
</feature>
<gene>
    <name evidence="6" type="ORF">RSOLAG1IB_04427</name>
</gene>
<evidence type="ECO:0000256" key="3">
    <source>
        <dbReference type="ARBA" id="ARBA00023163"/>
    </source>
</evidence>
<dbReference type="GO" id="GO:0003677">
    <property type="term" value="F:DNA binding"/>
    <property type="evidence" value="ECO:0007669"/>
    <property type="project" value="InterPro"/>
</dbReference>
<organism evidence="6 7">
    <name type="scientific">Thanatephorus cucumeris (strain AG1-IB / isolate 7/3/14)</name>
    <name type="common">Lettuce bottom rot fungus</name>
    <name type="synonym">Rhizoctonia solani</name>
    <dbReference type="NCBI Taxonomy" id="1108050"/>
    <lineage>
        <taxon>Eukaryota</taxon>
        <taxon>Fungi</taxon>
        <taxon>Dikarya</taxon>
        <taxon>Basidiomycota</taxon>
        <taxon>Agaricomycotina</taxon>
        <taxon>Agaricomycetes</taxon>
        <taxon>Cantharellales</taxon>
        <taxon>Ceratobasidiaceae</taxon>
        <taxon>Rhizoctonia</taxon>
        <taxon>Rhizoctonia solani AG-1</taxon>
    </lineage>
</organism>
<dbReference type="Proteomes" id="UP000059188">
    <property type="component" value="Unassembled WGS sequence"/>
</dbReference>
<dbReference type="STRING" id="1108050.A0A0B7FZS8"/>
<dbReference type="PANTHER" id="PTHR13408:SF0">
    <property type="entry name" value="DNA-DIRECTED RNA POLYMERASE III SUBUNIT RPC4"/>
    <property type="match status" value="1"/>
</dbReference>
<sequence>MSDSQPNESSNPPSTSGSSSRPVGTLRDASSNQPGSKVIGNVLNRRPTDGVAGRGGRGKMMFMPNQVVRRKVEDGVVVKQEPGTVNAEGAQSTAHGEGRGRGDSRGRGDGRGRGRGRGGPPVPVEMVASGPFALGPAANSSRRPTRIAAGMSQATGVGGGQPHGVGLTDTAAPTINGTRKLQKRRAGLEAADKEQYSDDEGVEIVDMDDVNELDWMAPDSLIRVKEEDEEKAAKKRDKLKGKIKDDSGRTRPKFKKDPEDEDLNAESLLSSRDPSTVQSGEEDAEDKRLANALDLSESEEEEEMEDLVEDFLANVQGDEAFSTSRSKLYYFQFPRPFPSFEPPPKEPEDIEMADPGSTSTSKGKQKVTFAEDTLSGDEDTNTEPKKLKAEEETSRPSGGKIGQLEIYRSGLVKMKLGNGIAMEVTAATQPSFLQHAVYHDQDKKRLVVLGEVNRRYIVSPDIDLLLEDMAIAEEKESQRKAEEAKKKEDELIRMDD</sequence>
<dbReference type="AlphaFoldDB" id="A0A0B7FZS8"/>
<dbReference type="GO" id="GO:0005666">
    <property type="term" value="C:RNA polymerase III complex"/>
    <property type="evidence" value="ECO:0007669"/>
    <property type="project" value="InterPro"/>
</dbReference>
<reference evidence="6 7" key="1">
    <citation type="submission" date="2014-11" db="EMBL/GenBank/DDBJ databases">
        <authorList>
            <person name="Wibberg Daniel"/>
        </authorList>
    </citation>
    <scope>NUCLEOTIDE SEQUENCE [LARGE SCALE GENOMIC DNA]</scope>
    <source>
        <strain evidence="6">Rhizoctonia solani AG1-IB 7/3/14</strain>
    </source>
</reference>
<keyword evidence="6" id="KW-0548">Nucleotidyltransferase</keyword>
<evidence type="ECO:0000256" key="5">
    <source>
        <dbReference type="SAM" id="MobiDB-lite"/>
    </source>
</evidence>
<dbReference type="Pfam" id="PF05132">
    <property type="entry name" value="RNA_pol_Rpc4"/>
    <property type="match status" value="1"/>
</dbReference>
<evidence type="ECO:0000256" key="4">
    <source>
        <dbReference type="ARBA" id="ARBA00023242"/>
    </source>
</evidence>
<keyword evidence="4" id="KW-0539">Nucleus</keyword>
<feature type="region of interest" description="Disordered" evidence="5">
    <location>
        <begin position="333"/>
        <end position="401"/>
    </location>
</feature>
<dbReference type="InterPro" id="IPR007811">
    <property type="entry name" value="RPC4"/>
</dbReference>
<keyword evidence="2 6" id="KW-0240">DNA-directed RNA polymerase</keyword>
<dbReference type="GO" id="GO:0003899">
    <property type="term" value="F:DNA-directed RNA polymerase activity"/>
    <property type="evidence" value="ECO:0007669"/>
    <property type="project" value="UniProtKB-EC"/>
</dbReference>
<keyword evidence="7" id="KW-1185">Reference proteome</keyword>
<feature type="compositionally biased region" description="Basic and acidic residues" evidence="5">
    <location>
        <begin position="240"/>
        <end position="249"/>
    </location>
</feature>
<feature type="compositionally biased region" description="Basic and acidic residues" evidence="5">
    <location>
        <begin position="186"/>
        <end position="196"/>
    </location>
</feature>
<keyword evidence="3" id="KW-0804">Transcription</keyword>
<feature type="region of interest" description="Disordered" evidence="5">
    <location>
        <begin position="220"/>
        <end position="306"/>
    </location>
</feature>
<feature type="compositionally biased region" description="Polar residues" evidence="5">
    <location>
        <begin position="267"/>
        <end position="279"/>
    </location>
</feature>
<feature type="compositionally biased region" description="Basic and acidic residues" evidence="5">
    <location>
        <begin position="382"/>
        <end position="394"/>
    </location>
</feature>
<evidence type="ECO:0000313" key="6">
    <source>
        <dbReference type="EMBL" id="CEL61677.1"/>
    </source>
</evidence>
<dbReference type="GO" id="GO:0042797">
    <property type="term" value="P:tRNA transcription by RNA polymerase III"/>
    <property type="evidence" value="ECO:0007669"/>
    <property type="project" value="TreeGrafter"/>
</dbReference>
<comment type="subcellular location">
    <subcellularLocation>
        <location evidence="1">Nucleus</location>
    </subcellularLocation>
</comment>
<protein>
    <submittedName>
        <fullName evidence="6">DNA-directed RNA polymerase III subunit C4</fullName>
        <ecNumber evidence="6">2.7.7.6</ecNumber>
    </submittedName>
</protein>
<feature type="compositionally biased region" description="Basic and acidic residues" evidence="5">
    <location>
        <begin position="96"/>
        <end position="112"/>
    </location>
</feature>
<keyword evidence="6" id="KW-0808">Transferase</keyword>
<evidence type="ECO:0000313" key="7">
    <source>
        <dbReference type="Proteomes" id="UP000059188"/>
    </source>
</evidence>
<dbReference type="OrthoDB" id="5836119at2759"/>
<dbReference type="EC" id="2.7.7.6" evidence="6"/>
<name>A0A0B7FZS8_THACB</name>
<feature type="compositionally biased region" description="Low complexity" evidence="5">
    <location>
        <begin position="1"/>
        <end position="22"/>
    </location>
</feature>
<evidence type="ECO:0000256" key="1">
    <source>
        <dbReference type="ARBA" id="ARBA00004123"/>
    </source>
</evidence>